<reference evidence="1 2" key="1">
    <citation type="journal article" date="2022" name="bioRxiv">
        <title>The genome of the oomycete Peronosclerospora sorghi, a cosmopolitan pathogen of maize and sorghum, is inflated with dispersed pseudogenes.</title>
        <authorList>
            <person name="Fletcher K."/>
            <person name="Martin F."/>
            <person name="Isakeit T."/>
            <person name="Cavanaugh K."/>
            <person name="Magill C."/>
            <person name="Michelmore R."/>
        </authorList>
    </citation>
    <scope>NUCLEOTIDE SEQUENCE [LARGE SCALE GENOMIC DNA]</scope>
    <source>
        <strain evidence="1">P6</strain>
    </source>
</reference>
<name>A0ACC0W9R8_9STRA</name>
<gene>
    <name evidence="1" type="ORF">PsorP6_007641</name>
</gene>
<evidence type="ECO:0000313" key="2">
    <source>
        <dbReference type="Proteomes" id="UP001163321"/>
    </source>
</evidence>
<keyword evidence="2" id="KW-1185">Reference proteome</keyword>
<proteinExistence type="predicted"/>
<accession>A0ACC0W9R8</accession>
<dbReference type="Proteomes" id="UP001163321">
    <property type="component" value="Chromosome 3"/>
</dbReference>
<comment type="caution">
    <text evidence="1">The sequence shown here is derived from an EMBL/GenBank/DDBJ whole genome shotgun (WGS) entry which is preliminary data.</text>
</comment>
<sequence>MIQDNVESDENLSPGSCDVCAISANALRCGVCDLYLCIACSHAQHQSNLHVTCGRFQFVRRATKQTMQLECYESSSTASPPDSPAALNFQQSRKTDELCGFDDALEQSLRALTVASDEENTTSQTAIGSISPNERRPRSYSDYAEISDTPKRWRGNRELTQFEALWDAMRTDFASRHVVVRCGAGTWDTQDVRRIVDRLSNFGTLACTRGELTAGGLLFCTFFDLTSAVAAVDRWRADTDVINYCFPYELPDHVNSATLLIHFTVRDGPPMTAPELRQICACFGHVANVVQPDMQVAKFIVEYSDARALPAALNGLPRTIHMRGSLSVARTTSATLDVPKLKLFQECLNRVANIDHRVVKTRPKSFSSSSASLMTSPTSSVASSLNASFLDGASNNSPRASSTSTKYPGGGELTSRVLMPQEEQQIWARPGLRTRSNSSSAYLGDSLSSCNFDEPSYSNRLLLSSHESVGVLSSRANGISSFQSAHHLQPSNNQLSFAGTEQLVEQSRQAYYQCRGRQRVQQTKLVSMRSNHNSNTRFFRTGIAHSGGHAIGSSSTAHLTNGRSVQDASEFTLSIDKVASGEDERTTLMIRNIPNKYTQQMLLAEINRNHDRNYDFFYLPIDFKNKCNMGYAFINFIRPVHIKAFYQEFDGQKWTNFNSEKVCAITYARLQGKQAMITRFQNSSLMEKHESYRPLVFGSSGPNRGRPELFPASKQYVRAEGYGNYVTPRMYSLPPPQQHQHVQKPHSLNVYPQQLVGIPLHAIHPFPAAHALHFGSQPLPAHCFSAYQPTEPPLVSPFLYGVPEVPSNALDYTH</sequence>
<organism evidence="1 2">
    <name type="scientific">Peronosclerospora sorghi</name>
    <dbReference type="NCBI Taxonomy" id="230839"/>
    <lineage>
        <taxon>Eukaryota</taxon>
        <taxon>Sar</taxon>
        <taxon>Stramenopiles</taxon>
        <taxon>Oomycota</taxon>
        <taxon>Peronosporomycetes</taxon>
        <taxon>Peronosporales</taxon>
        <taxon>Peronosporaceae</taxon>
        <taxon>Peronosclerospora</taxon>
    </lineage>
</organism>
<evidence type="ECO:0000313" key="1">
    <source>
        <dbReference type="EMBL" id="KAI9914776.1"/>
    </source>
</evidence>
<protein>
    <submittedName>
        <fullName evidence="1">Uncharacterized protein</fullName>
    </submittedName>
</protein>
<dbReference type="EMBL" id="CM047582">
    <property type="protein sequence ID" value="KAI9914776.1"/>
    <property type="molecule type" value="Genomic_DNA"/>
</dbReference>